<keyword evidence="1" id="KW-0614">Plasmid</keyword>
<dbReference type="AlphaFoldDB" id="L0NNE7"/>
<reference evidence="1 2" key="1">
    <citation type="journal article" date="2013" name="Genome Biol. Evol.">
        <title>Life in an arsenic-containing gold mine: genome and physiology of the autotrophic arsenite-oxidizing bacterium rhizobium sp. NT-26.</title>
        <authorList>
            <person name="Andres J."/>
            <person name="Arsene-Ploetze F."/>
            <person name="Barbe V."/>
            <person name="Brochier-Armanet C."/>
            <person name="Cleiss-Arnold J."/>
            <person name="Coppee J.Y."/>
            <person name="Dillies M.A."/>
            <person name="Geist"/>
            <person name="L"/>
            <person name="Joublin A."/>
            <person name="Koechler S."/>
            <person name="Lassalle F."/>
            <person name="Marchal M."/>
            <person name="Medigue C."/>
            <person name="Muller D."/>
            <person name="Nesme X."/>
            <person name="Plewniak F."/>
            <person name="Proux C."/>
            <person name="Ramirez-Bahena M.H."/>
            <person name="Schenowitz C."/>
            <person name="Sismeiro O."/>
            <person name="Vallenet D."/>
            <person name="Santini J.M."/>
            <person name="Bertin P.N."/>
        </authorList>
    </citation>
    <scope>NUCLEOTIDE SEQUENCE [LARGE SCALE GENOMIC DNA]</scope>
    <source>
        <strain evidence="1 2">NT-26</strain>
        <plasmid evidence="1 2">NT26_p2</plasmid>
    </source>
</reference>
<accession>L0NNE7</accession>
<dbReference type="Proteomes" id="UP000010792">
    <property type="component" value="Plasmid NT26_p2"/>
</dbReference>
<dbReference type="EMBL" id="FO082822">
    <property type="protein sequence ID" value="CCF22406.1"/>
    <property type="molecule type" value="Genomic_DNA"/>
</dbReference>
<keyword evidence="2" id="KW-1185">Reference proteome</keyword>
<organism evidence="1 2">
    <name type="scientific">Pseudorhizobium banfieldiae</name>
    <dbReference type="NCBI Taxonomy" id="1125847"/>
    <lineage>
        <taxon>Bacteria</taxon>
        <taxon>Pseudomonadati</taxon>
        <taxon>Pseudomonadota</taxon>
        <taxon>Alphaproteobacteria</taxon>
        <taxon>Hyphomicrobiales</taxon>
        <taxon>Rhizobiaceae</taxon>
        <taxon>Rhizobium/Agrobacterium group</taxon>
        <taxon>Pseudorhizobium</taxon>
    </lineage>
</organism>
<protein>
    <submittedName>
        <fullName evidence="1">Uncharacterized protein</fullName>
    </submittedName>
</protein>
<name>L0NNE7_9HYPH</name>
<proteinExistence type="predicted"/>
<sequence>MPDQPDRTMQDAIERAVDRGKRLSLAWVGKWASAAVPCSKPWACATIWLSASFMPPC</sequence>
<geneLocation type="plasmid" evidence="1 2">
    <name>NT26_p2</name>
</geneLocation>
<evidence type="ECO:0000313" key="2">
    <source>
        <dbReference type="Proteomes" id="UP000010792"/>
    </source>
</evidence>
<dbReference type="KEGG" id="rht:NT26_p20020"/>
<gene>
    <name evidence="1" type="ORF">NT26_p20020</name>
</gene>
<evidence type="ECO:0000313" key="1">
    <source>
        <dbReference type="EMBL" id="CCF22406.1"/>
    </source>
</evidence>